<sequence length="162" mass="17549">METLYWVFIAIAFIISFIALFYPILPGVLFLAAGFLIYGFGFNFDPFTPLFIIIQALLLISLFVIDYAGNAYAIKKKGGSKAAIWGSTLGLIIGPFVIPIPVANILIGPFLGAVLAEMVFHKKGLKASVSIGIGTVLAFVGTTLIKVITQALMIGYFYYQVL</sequence>
<reference evidence="2 3" key="1">
    <citation type="submission" date="2023-07" db="EMBL/GenBank/DDBJ databases">
        <title>Sorghum-associated microbial communities from plants grown in Nebraska, USA.</title>
        <authorList>
            <person name="Schachtman D."/>
        </authorList>
    </citation>
    <scope>NUCLEOTIDE SEQUENCE [LARGE SCALE GENOMIC DNA]</scope>
    <source>
        <strain evidence="2 3">BE211</strain>
    </source>
</reference>
<accession>A0ABU1U002</accession>
<evidence type="ECO:0000256" key="1">
    <source>
        <dbReference type="SAM" id="Phobius"/>
    </source>
</evidence>
<dbReference type="Pfam" id="PF04306">
    <property type="entry name" value="DUF456"/>
    <property type="match status" value="1"/>
</dbReference>
<evidence type="ECO:0000313" key="2">
    <source>
        <dbReference type="EMBL" id="MDR7072755.1"/>
    </source>
</evidence>
<comment type="caution">
    <text evidence="2">The sequence shown here is derived from an EMBL/GenBank/DDBJ whole genome shotgun (WGS) entry which is preliminary data.</text>
</comment>
<dbReference type="EMBL" id="JAVDWA010000002">
    <property type="protein sequence ID" value="MDR7072755.1"/>
    <property type="molecule type" value="Genomic_DNA"/>
</dbReference>
<keyword evidence="1" id="KW-0472">Membrane</keyword>
<keyword evidence="3" id="KW-1185">Reference proteome</keyword>
<gene>
    <name evidence="2" type="ORF">J2X07_001732</name>
</gene>
<evidence type="ECO:0000313" key="3">
    <source>
        <dbReference type="Proteomes" id="UP001258181"/>
    </source>
</evidence>
<dbReference type="PANTHER" id="PTHR39165">
    <property type="entry name" value="IG HYPOTHETICAL 17883"/>
    <property type="match status" value="1"/>
</dbReference>
<proteinExistence type="predicted"/>
<feature type="transmembrane region" description="Helical" evidence="1">
    <location>
        <begin position="6"/>
        <end position="38"/>
    </location>
</feature>
<dbReference type="PANTHER" id="PTHR39165:SF1">
    <property type="entry name" value="DUF456 DOMAIN-CONTAINING PROTEIN"/>
    <property type="match status" value="1"/>
</dbReference>
<organism evidence="2 3">
    <name type="scientific">Fictibacillus barbaricus</name>
    <dbReference type="NCBI Taxonomy" id="182136"/>
    <lineage>
        <taxon>Bacteria</taxon>
        <taxon>Bacillati</taxon>
        <taxon>Bacillota</taxon>
        <taxon>Bacilli</taxon>
        <taxon>Bacillales</taxon>
        <taxon>Fictibacillaceae</taxon>
        <taxon>Fictibacillus</taxon>
    </lineage>
</organism>
<dbReference type="Proteomes" id="UP001258181">
    <property type="component" value="Unassembled WGS sequence"/>
</dbReference>
<feature type="transmembrane region" description="Helical" evidence="1">
    <location>
        <begin position="50"/>
        <end position="69"/>
    </location>
</feature>
<dbReference type="RefSeq" id="WP_310258042.1">
    <property type="nucleotide sequence ID" value="NZ_JAVDWA010000002.1"/>
</dbReference>
<feature type="transmembrane region" description="Helical" evidence="1">
    <location>
        <begin position="89"/>
        <end position="115"/>
    </location>
</feature>
<protein>
    <submittedName>
        <fullName evidence="2">Uncharacterized protein YqgC (DUF456 family)</fullName>
    </submittedName>
</protein>
<dbReference type="InterPro" id="IPR007403">
    <property type="entry name" value="DUF456"/>
</dbReference>
<name>A0ABU1U002_9BACL</name>
<feature type="transmembrane region" description="Helical" evidence="1">
    <location>
        <begin position="136"/>
        <end position="159"/>
    </location>
</feature>
<keyword evidence="1" id="KW-1133">Transmembrane helix</keyword>
<keyword evidence="1" id="KW-0812">Transmembrane</keyword>